<dbReference type="Gene3D" id="3.40.50.300">
    <property type="entry name" value="P-loop containing nucleotide triphosphate hydrolases"/>
    <property type="match status" value="1"/>
</dbReference>
<dbReference type="InterPro" id="IPR027417">
    <property type="entry name" value="P-loop_NTPase"/>
</dbReference>
<evidence type="ECO:0000313" key="2">
    <source>
        <dbReference type="Proteomes" id="UP000054047"/>
    </source>
</evidence>
<sequence>MLNAALLTISVSKLKFLVLDEADMLLRDGRDSHLESILSDEKFPKVRIMHCDHNFLWKRQD</sequence>
<accession>A0A0C2CQA0</accession>
<name>A0A0C2CQA0_9BILA</name>
<reference evidence="1 2" key="1">
    <citation type="submission" date="2013-12" db="EMBL/GenBank/DDBJ databases">
        <title>Draft genome of the parsitic nematode Ancylostoma duodenale.</title>
        <authorList>
            <person name="Mitreva M."/>
        </authorList>
    </citation>
    <scope>NUCLEOTIDE SEQUENCE [LARGE SCALE GENOMIC DNA]</scope>
    <source>
        <strain evidence="1 2">Zhejiang</strain>
    </source>
</reference>
<gene>
    <name evidence="1" type="ORF">ANCDUO_10856</name>
</gene>
<protein>
    <submittedName>
        <fullName evidence="1">Uncharacterized protein</fullName>
    </submittedName>
</protein>
<keyword evidence="2" id="KW-1185">Reference proteome</keyword>
<dbReference type="Proteomes" id="UP000054047">
    <property type="component" value="Unassembled WGS sequence"/>
</dbReference>
<proteinExistence type="predicted"/>
<dbReference type="EMBL" id="KN732548">
    <property type="protein sequence ID" value="KIH58928.1"/>
    <property type="molecule type" value="Genomic_DNA"/>
</dbReference>
<dbReference type="AlphaFoldDB" id="A0A0C2CQA0"/>
<organism evidence="1 2">
    <name type="scientific">Ancylostoma duodenale</name>
    <dbReference type="NCBI Taxonomy" id="51022"/>
    <lineage>
        <taxon>Eukaryota</taxon>
        <taxon>Metazoa</taxon>
        <taxon>Ecdysozoa</taxon>
        <taxon>Nematoda</taxon>
        <taxon>Chromadorea</taxon>
        <taxon>Rhabditida</taxon>
        <taxon>Rhabditina</taxon>
        <taxon>Rhabditomorpha</taxon>
        <taxon>Strongyloidea</taxon>
        <taxon>Ancylostomatidae</taxon>
        <taxon>Ancylostomatinae</taxon>
        <taxon>Ancylostoma</taxon>
    </lineage>
</organism>
<dbReference type="SUPFAM" id="SSF52540">
    <property type="entry name" value="P-loop containing nucleoside triphosphate hydrolases"/>
    <property type="match status" value="1"/>
</dbReference>
<evidence type="ECO:0000313" key="1">
    <source>
        <dbReference type="EMBL" id="KIH58928.1"/>
    </source>
</evidence>